<accession>A0AAD9PS98</accession>
<evidence type="ECO:0000313" key="2">
    <source>
        <dbReference type="EMBL" id="KAK2548097.1"/>
    </source>
</evidence>
<reference evidence="2" key="2">
    <citation type="journal article" date="2023" name="Science">
        <title>Genomic signatures of disease resistance in endangered staghorn corals.</title>
        <authorList>
            <person name="Vollmer S.V."/>
            <person name="Selwyn J.D."/>
            <person name="Despard B.A."/>
            <person name="Roesel C.L."/>
        </authorList>
    </citation>
    <scope>NUCLEOTIDE SEQUENCE</scope>
    <source>
        <strain evidence="2">K2</strain>
    </source>
</reference>
<reference evidence="2" key="1">
    <citation type="journal article" date="2023" name="G3 (Bethesda)">
        <title>Whole genome assembly and annotation of the endangered Caribbean coral Acropora cervicornis.</title>
        <authorList>
            <person name="Selwyn J.D."/>
            <person name="Vollmer S.V."/>
        </authorList>
    </citation>
    <scope>NUCLEOTIDE SEQUENCE</scope>
    <source>
        <strain evidence="2">K2</strain>
    </source>
</reference>
<comment type="caution">
    <text evidence="2">The sequence shown here is derived from an EMBL/GenBank/DDBJ whole genome shotgun (WGS) entry which is preliminary data.</text>
</comment>
<proteinExistence type="predicted"/>
<protein>
    <recommendedName>
        <fullName evidence="1">C17orf113 probable zinc finger domain-containing protein</fullName>
    </recommendedName>
</protein>
<organism evidence="2 3">
    <name type="scientific">Acropora cervicornis</name>
    <name type="common">Staghorn coral</name>
    <dbReference type="NCBI Taxonomy" id="6130"/>
    <lineage>
        <taxon>Eukaryota</taxon>
        <taxon>Metazoa</taxon>
        <taxon>Cnidaria</taxon>
        <taxon>Anthozoa</taxon>
        <taxon>Hexacorallia</taxon>
        <taxon>Scleractinia</taxon>
        <taxon>Astrocoeniina</taxon>
        <taxon>Acroporidae</taxon>
        <taxon>Acropora</taxon>
    </lineage>
</organism>
<dbReference type="Proteomes" id="UP001249851">
    <property type="component" value="Unassembled WGS sequence"/>
</dbReference>
<dbReference type="AlphaFoldDB" id="A0AAD9PS98"/>
<gene>
    <name evidence="2" type="ORF">P5673_031797</name>
</gene>
<dbReference type="Pfam" id="PF25431">
    <property type="entry name" value="zf-C17orf113"/>
    <property type="match status" value="1"/>
</dbReference>
<dbReference type="InterPro" id="IPR057456">
    <property type="entry name" value="Znf_C17orf113"/>
</dbReference>
<evidence type="ECO:0000259" key="1">
    <source>
        <dbReference type="Pfam" id="PF25431"/>
    </source>
</evidence>
<keyword evidence="3" id="KW-1185">Reference proteome</keyword>
<name>A0AAD9PS98_ACRCE</name>
<evidence type="ECO:0000313" key="3">
    <source>
        <dbReference type="Proteomes" id="UP001249851"/>
    </source>
</evidence>
<dbReference type="EMBL" id="JARQWQ010000156">
    <property type="protein sequence ID" value="KAK2548097.1"/>
    <property type="molecule type" value="Genomic_DNA"/>
</dbReference>
<sequence>MWSRDGNLDNRPGAVFQPNHFVPLVCRHDSEMPSVTKSSQVEKVPLITQFFSQKPDLTCEVKLGTKRLATTEHGAGIEVQKHPRAASVHMQKFNPSWQKEFAWLKFDSEQNLLYCSFCKEADAEITGQADFLTGSTSLKKETLTIHGASNRHRRARDYVISKVKPTRFKVP</sequence>
<feature type="domain" description="C17orf113 probable zinc finger" evidence="1">
    <location>
        <begin position="101"/>
        <end position="157"/>
    </location>
</feature>